<dbReference type="Gene3D" id="1.20.1740.10">
    <property type="entry name" value="Amino acid/polyamine transporter I"/>
    <property type="match status" value="1"/>
</dbReference>
<comment type="caution">
    <text evidence="8">The sequence shown here is derived from an EMBL/GenBank/DDBJ whole genome shotgun (WGS) entry which is preliminary data.</text>
</comment>
<dbReference type="InterPro" id="IPR004841">
    <property type="entry name" value="AA-permease/SLC12A_dom"/>
</dbReference>
<keyword evidence="9" id="KW-1185">Reference proteome</keyword>
<evidence type="ECO:0000256" key="3">
    <source>
        <dbReference type="ARBA" id="ARBA00022989"/>
    </source>
</evidence>
<evidence type="ECO:0000256" key="5">
    <source>
        <dbReference type="SAM" id="MobiDB-lite"/>
    </source>
</evidence>
<dbReference type="InterPro" id="IPR050524">
    <property type="entry name" value="APC_YAT"/>
</dbReference>
<dbReference type="EMBL" id="JAGMUV010000018">
    <property type="protein sequence ID" value="KAH7128881.1"/>
    <property type="molecule type" value="Genomic_DNA"/>
</dbReference>
<dbReference type="PANTHER" id="PTHR43341">
    <property type="entry name" value="AMINO ACID PERMEASE"/>
    <property type="match status" value="1"/>
</dbReference>
<accession>A0A9P9IQK3</accession>
<feature type="domain" description="Amino acid permease/ SLC12A" evidence="7">
    <location>
        <begin position="44"/>
        <end position="151"/>
    </location>
</feature>
<name>A0A9P9IQK3_9HYPO</name>
<feature type="transmembrane region" description="Helical" evidence="6">
    <location>
        <begin position="71"/>
        <end position="92"/>
    </location>
</feature>
<feature type="transmembrane region" description="Helical" evidence="6">
    <location>
        <begin position="46"/>
        <end position="65"/>
    </location>
</feature>
<dbReference type="OrthoDB" id="10062876at2759"/>
<sequence length="270" mass="29556">MDANASGVMPSDGENPTKVGSAELDSITDGDMGHLHRRSNSRQIQLIAAGGSIRTALFISIGGALAKGGPASLPIAFTLYTFVLALVNNSVAEMNTYMPVPGGFIRLAGYCVDDALGFLAGWNFFLYESFLIPFEITALNLAISFWSPEITDPGLTAGDLGRFEGFLACLVSAAFTIVGPEYISMVSAEAQRPSVYIKSAFIMSITFINYQKACVAQNVDRKTRPYYGYFQPYGSWIALVTQVTILFVYGYYSFRPWNVESFFQNYALQM</sequence>
<proteinExistence type="predicted"/>
<evidence type="ECO:0000256" key="2">
    <source>
        <dbReference type="ARBA" id="ARBA00022692"/>
    </source>
</evidence>
<comment type="subcellular location">
    <subcellularLocation>
        <location evidence="1">Membrane</location>
        <topology evidence="1">Multi-pass membrane protein</topology>
    </subcellularLocation>
</comment>
<gene>
    <name evidence="8" type="ORF">EDB81DRAFT_906567</name>
</gene>
<evidence type="ECO:0000313" key="8">
    <source>
        <dbReference type="EMBL" id="KAH7128881.1"/>
    </source>
</evidence>
<dbReference type="Proteomes" id="UP000738349">
    <property type="component" value="Unassembled WGS sequence"/>
</dbReference>
<dbReference type="PANTHER" id="PTHR43341:SF6">
    <property type="entry name" value="AMINO ACID TRANSPORTER (EUROFUNG)"/>
    <property type="match status" value="1"/>
</dbReference>
<evidence type="ECO:0000256" key="1">
    <source>
        <dbReference type="ARBA" id="ARBA00004141"/>
    </source>
</evidence>
<evidence type="ECO:0000256" key="6">
    <source>
        <dbReference type="SAM" id="Phobius"/>
    </source>
</evidence>
<evidence type="ECO:0000256" key="4">
    <source>
        <dbReference type="ARBA" id="ARBA00023136"/>
    </source>
</evidence>
<feature type="transmembrane region" description="Helical" evidence="6">
    <location>
        <begin position="233"/>
        <end position="252"/>
    </location>
</feature>
<dbReference type="GO" id="GO:0015171">
    <property type="term" value="F:amino acid transmembrane transporter activity"/>
    <property type="evidence" value="ECO:0007669"/>
    <property type="project" value="TreeGrafter"/>
</dbReference>
<reference evidence="8" key="1">
    <citation type="journal article" date="2021" name="Nat. Commun.">
        <title>Genetic determinants of endophytism in the Arabidopsis root mycobiome.</title>
        <authorList>
            <person name="Mesny F."/>
            <person name="Miyauchi S."/>
            <person name="Thiergart T."/>
            <person name="Pickel B."/>
            <person name="Atanasova L."/>
            <person name="Karlsson M."/>
            <person name="Huettel B."/>
            <person name="Barry K.W."/>
            <person name="Haridas S."/>
            <person name="Chen C."/>
            <person name="Bauer D."/>
            <person name="Andreopoulos W."/>
            <person name="Pangilinan J."/>
            <person name="LaButti K."/>
            <person name="Riley R."/>
            <person name="Lipzen A."/>
            <person name="Clum A."/>
            <person name="Drula E."/>
            <person name="Henrissat B."/>
            <person name="Kohler A."/>
            <person name="Grigoriev I.V."/>
            <person name="Martin F.M."/>
            <person name="Hacquard S."/>
        </authorList>
    </citation>
    <scope>NUCLEOTIDE SEQUENCE</scope>
    <source>
        <strain evidence="8">MPI-CAGE-AT-0147</strain>
    </source>
</reference>
<feature type="region of interest" description="Disordered" evidence="5">
    <location>
        <begin position="1"/>
        <end position="23"/>
    </location>
</feature>
<protein>
    <submittedName>
        <fullName evidence="8">Amino acid permease-domain-containing protein</fullName>
    </submittedName>
</protein>
<feature type="transmembrane region" description="Helical" evidence="6">
    <location>
        <begin position="165"/>
        <end position="183"/>
    </location>
</feature>
<keyword evidence="3 6" id="KW-1133">Transmembrane helix</keyword>
<evidence type="ECO:0000259" key="7">
    <source>
        <dbReference type="Pfam" id="PF00324"/>
    </source>
</evidence>
<dbReference type="GO" id="GO:0016020">
    <property type="term" value="C:membrane"/>
    <property type="evidence" value="ECO:0007669"/>
    <property type="project" value="UniProtKB-SubCell"/>
</dbReference>
<organism evidence="8 9">
    <name type="scientific">Dactylonectria macrodidyma</name>
    <dbReference type="NCBI Taxonomy" id="307937"/>
    <lineage>
        <taxon>Eukaryota</taxon>
        <taxon>Fungi</taxon>
        <taxon>Dikarya</taxon>
        <taxon>Ascomycota</taxon>
        <taxon>Pezizomycotina</taxon>
        <taxon>Sordariomycetes</taxon>
        <taxon>Hypocreomycetidae</taxon>
        <taxon>Hypocreales</taxon>
        <taxon>Nectriaceae</taxon>
        <taxon>Dactylonectria</taxon>
    </lineage>
</organism>
<dbReference type="Pfam" id="PF00324">
    <property type="entry name" value="AA_permease"/>
    <property type="match status" value="1"/>
</dbReference>
<keyword evidence="4 6" id="KW-0472">Membrane</keyword>
<keyword evidence="2 6" id="KW-0812">Transmembrane</keyword>
<dbReference type="AlphaFoldDB" id="A0A9P9IQK3"/>
<evidence type="ECO:0000313" key="9">
    <source>
        <dbReference type="Proteomes" id="UP000738349"/>
    </source>
</evidence>